<protein>
    <submittedName>
        <fullName evidence="2">Uncharacterized protein</fullName>
    </submittedName>
</protein>
<reference evidence="2 3" key="1">
    <citation type="submission" date="2019-03" db="EMBL/GenBank/DDBJ databases">
        <title>First draft genome of Liparis tanakae, snailfish: a comprehensive survey of snailfish specific genes.</title>
        <authorList>
            <person name="Kim W."/>
            <person name="Song I."/>
            <person name="Jeong J.-H."/>
            <person name="Kim D."/>
            <person name="Kim S."/>
            <person name="Ryu S."/>
            <person name="Song J.Y."/>
            <person name="Lee S.K."/>
        </authorList>
    </citation>
    <scope>NUCLEOTIDE SEQUENCE [LARGE SCALE GENOMIC DNA]</scope>
    <source>
        <tissue evidence="2">Muscle</tissue>
    </source>
</reference>
<gene>
    <name evidence="2" type="ORF">EYF80_054885</name>
</gene>
<evidence type="ECO:0000313" key="2">
    <source>
        <dbReference type="EMBL" id="TNN34949.1"/>
    </source>
</evidence>
<dbReference type="EMBL" id="SRLO01001860">
    <property type="protein sequence ID" value="TNN34949.1"/>
    <property type="molecule type" value="Genomic_DNA"/>
</dbReference>
<sequence>MSSRGLVAPPSNYTKRSTEPPIDDEDGDSSMAPPTPFQAPPIRKRRATPRWLRPLTMQRLPHDS</sequence>
<proteinExistence type="predicted"/>
<evidence type="ECO:0000313" key="3">
    <source>
        <dbReference type="Proteomes" id="UP000314294"/>
    </source>
</evidence>
<name>A0A4Z2F1D5_9TELE</name>
<organism evidence="2 3">
    <name type="scientific">Liparis tanakae</name>
    <name type="common">Tanaka's snailfish</name>
    <dbReference type="NCBI Taxonomy" id="230148"/>
    <lineage>
        <taxon>Eukaryota</taxon>
        <taxon>Metazoa</taxon>
        <taxon>Chordata</taxon>
        <taxon>Craniata</taxon>
        <taxon>Vertebrata</taxon>
        <taxon>Euteleostomi</taxon>
        <taxon>Actinopterygii</taxon>
        <taxon>Neopterygii</taxon>
        <taxon>Teleostei</taxon>
        <taxon>Neoteleostei</taxon>
        <taxon>Acanthomorphata</taxon>
        <taxon>Eupercaria</taxon>
        <taxon>Perciformes</taxon>
        <taxon>Cottioidei</taxon>
        <taxon>Cottales</taxon>
        <taxon>Liparidae</taxon>
        <taxon>Liparis</taxon>
    </lineage>
</organism>
<feature type="region of interest" description="Disordered" evidence="1">
    <location>
        <begin position="1"/>
        <end position="64"/>
    </location>
</feature>
<dbReference type="Proteomes" id="UP000314294">
    <property type="component" value="Unassembled WGS sequence"/>
</dbReference>
<keyword evidence="3" id="KW-1185">Reference proteome</keyword>
<accession>A0A4Z2F1D5</accession>
<evidence type="ECO:0000256" key="1">
    <source>
        <dbReference type="SAM" id="MobiDB-lite"/>
    </source>
</evidence>
<dbReference type="AlphaFoldDB" id="A0A4Z2F1D5"/>
<comment type="caution">
    <text evidence="2">The sequence shown here is derived from an EMBL/GenBank/DDBJ whole genome shotgun (WGS) entry which is preliminary data.</text>
</comment>